<keyword evidence="2" id="KW-1185">Reference proteome</keyword>
<proteinExistence type="predicted"/>
<name>A0AA37UGP4_9MICO</name>
<accession>A0AA37UGP4</accession>
<reference evidence="1 2" key="1">
    <citation type="journal article" date="2014" name="Int. J. Syst. Evol. Microbiol.">
        <title>Complete genome sequence of Corynebacterium casei LMG S-19264T (=DSM 44701T), isolated from a smear-ripened cheese.</title>
        <authorList>
            <consortium name="US DOE Joint Genome Institute (JGI-PGF)"/>
            <person name="Walter F."/>
            <person name="Albersmeier A."/>
            <person name="Kalinowski J."/>
            <person name="Ruckert C."/>
        </authorList>
    </citation>
    <scope>NUCLEOTIDE SEQUENCE [LARGE SCALE GENOMIC DNA]</scope>
    <source>
        <strain evidence="1 2">NBRC 112289</strain>
    </source>
</reference>
<comment type="caution">
    <text evidence="1">The sequence shown here is derived from an EMBL/GenBank/DDBJ whole genome shotgun (WGS) entry which is preliminary data.</text>
</comment>
<protein>
    <submittedName>
        <fullName evidence="1">Uncharacterized protein</fullName>
    </submittedName>
</protein>
<evidence type="ECO:0000313" key="2">
    <source>
        <dbReference type="Proteomes" id="UP001157160"/>
    </source>
</evidence>
<dbReference type="Proteomes" id="UP001157160">
    <property type="component" value="Unassembled WGS sequence"/>
</dbReference>
<dbReference type="EMBL" id="BSUL01000001">
    <property type="protein sequence ID" value="GMA29140.1"/>
    <property type="molecule type" value="Genomic_DNA"/>
</dbReference>
<gene>
    <name evidence="1" type="ORF">GCM10025874_23930</name>
</gene>
<sequence>MWNKLVFENGVLRRSAAGRRLIDLNQDVRSVTSLRGRDITLRVEEAQEFQLDGDGMGVAVAVRSWIDEGALRVMVPLASPTA</sequence>
<organism evidence="1 2">
    <name type="scientific">Arenivirga flava</name>
    <dbReference type="NCBI Taxonomy" id="1930060"/>
    <lineage>
        <taxon>Bacteria</taxon>
        <taxon>Bacillati</taxon>
        <taxon>Actinomycetota</taxon>
        <taxon>Actinomycetes</taxon>
        <taxon>Micrococcales</taxon>
        <taxon>Microbacteriaceae</taxon>
        <taxon>Arenivirga</taxon>
    </lineage>
</organism>
<dbReference type="AlphaFoldDB" id="A0AA37UGP4"/>
<evidence type="ECO:0000313" key="1">
    <source>
        <dbReference type="EMBL" id="GMA29140.1"/>
    </source>
</evidence>